<dbReference type="Gene3D" id="2.70.98.10">
    <property type="match status" value="1"/>
</dbReference>
<evidence type="ECO:0000256" key="2">
    <source>
        <dbReference type="ARBA" id="ARBA00005001"/>
    </source>
</evidence>
<dbReference type="GO" id="GO:0051274">
    <property type="term" value="P:beta-glucan biosynthetic process"/>
    <property type="evidence" value="ECO:0007669"/>
    <property type="project" value="TreeGrafter"/>
</dbReference>
<reference evidence="8 9" key="1">
    <citation type="submission" date="2020-08" db="EMBL/GenBank/DDBJ databases">
        <title>Genomic Encyclopedia of Type Strains, Phase IV (KMG-IV): sequencing the most valuable type-strain genomes for metagenomic binning, comparative biology and taxonomic classification.</title>
        <authorList>
            <person name="Goeker M."/>
        </authorList>
    </citation>
    <scope>NUCLEOTIDE SEQUENCE [LARGE SCALE GENOMIC DNA]</scope>
    <source>
        <strain evidence="8 9">DSM 22359</strain>
    </source>
</reference>
<gene>
    <name evidence="8" type="ORF">HNR38_001197</name>
</gene>
<comment type="pathway">
    <text evidence="2">Glycan metabolism; osmoregulated periplasmic glucan (OPG) biosynthesis.</text>
</comment>
<evidence type="ECO:0000256" key="3">
    <source>
        <dbReference type="ARBA" id="ARBA00009284"/>
    </source>
</evidence>
<dbReference type="RefSeq" id="WP_183700751.1">
    <property type="nucleotide sequence ID" value="NZ_JACHFE010000002.1"/>
</dbReference>
<dbReference type="SUPFAM" id="SSF74650">
    <property type="entry name" value="Galactose mutarotase-like"/>
    <property type="match status" value="1"/>
</dbReference>
<dbReference type="PIRSF" id="PIRSF006281">
    <property type="entry name" value="MdoG"/>
    <property type="match status" value="1"/>
</dbReference>
<evidence type="ECO:0000256" key="1">
    <source>
        <dbReference type="ARBA" id="ARBA00004418"/>
    </source>
</evidence>
<comment type="similarity">
    <text evidence="3">Belongs to the OpgD/OpgG family.</text>
</comment>
<dbReference type="FunFam" id="2.70.98.10:FF:000001">
    <property type="entry name" value="Glucans biosynthesis protein G"/>
    <property type="match status" value="1"/>
</dbReference>
<accession>A0A840UE59</accession>
<feature type="chain" id="PRO_5032859112" evidence="6">
    <location>
        <begin position="28"/>
        <end position="517"/>
    </location>
</feature>
<dbReference type="SUPFAM" id="SSF81296">
    <property type="entry name" value="E set domains"/>
    <property type="match status" value="1"/>
</dbReference>
<keyword evidence="5" id="KW-0574">Periplasm</keyword>
<dbReference type="InterPro" id="IPR014438">
    <property type="entry name" value="Glucan_biosyn_MdoG/MdoD"/>
</dbReference>
<dbReference type="GO" id="GO:0030288">
    <property type="term" value="C:outer membrane-bounded periplasmic space"/>
    <property type="evidence" value="ECO:0007669"/>
    <property type="project" value="TreeGrafter"/>
</dbReference>
<evidence type="ECO:0000313" key="8">
    <source>
        <dbReference type="EMBL" id="MBB5320725.1"/>
    </source>
</evidence>
<keyword evidence="9" id="KW-1185">Reference proteome</keyword>
<protein>
    <submittedName>
        <fullName evidence="8">Glucans biosynthesis protein</fullName>
    </submittedName>
</protein>
<organism evidence="8 9">
    <name type="scientific">Marinobacter oulmenensis</name>
    <dbReference type="NCBI Taxonomy" id="643747"/>
    <lineage>
        <taxon>Bacteria</taxon>
        <taxon>Pseudomonadati</taxon>
        <taxon>Pseudomonadota</taxon>
        <taxon>Gammaproteobacteria</taxon>
        <taxon>Pseudomonadales</taxon>
        <taxon>Marinobacteraceae</taxon>
        <taxon>Marinobacter</taxon>
    </lineage>
</organism>
<dbReference type="InterPro" id="IPR007444">
    <property type="entry name" value="Glucan_biosyn_MdoG_C"/>
</dbReference>
<dbReference type="InterPro" id="IPR011013">
    <property type="entry name" value="Gal_mutarotase_sf_dom"/>
</dbReference>
<name>A0A840UE59_9GAMM</name>
<dbReference type="EMBL" id="JACHFE010000002">
    <property type="protein sequence ID" value="MBB5320725.1"/>
    <property type="molecule type" value="Genomic_DNA"/>
</dbReference>
<feature type="domain" description="Glucan biosynthesis periplasmic MdoG C-terminal" evidence="7">
    <location>
        <begin position="28"/>
        <end position="505"/>
    </location>
</feature>
<dbReference type="InterPro" id="IPR014756">
    <property type="entry name" value="Ig_E-set"/>
</dbReference>
<evidence type="ECO:0000256" key="4">
    <source>
        <dbReference type="ARBA" id="ARBA00022729"/>
    </source>
</evidence>
<evidence type="ECO:0000256" key="6">
    <source>
        <dbReference type="SAM" id="SignalP"/>
    </source>
</evidence>
<proteinExistence type="inferred from homology"/>
<dbReference type="AlphaFoldDB" id="A0A840UE59"/>
<dbReference type="InterPro" id="IPR014718">
    <property type="entry name" value="GH-type_carb-bd"/>
</dbReference>
<evidence type="ECO:0000313" key="9">
    <source>
        <dbReference type="Proteomes" id="UP000591735"/>
    </source>
</evidence>
<evidence type="ECO:0000259" key="7">
    <source>
        <dbReference type="Pfam" id="PF04349"/>
    </source>
</evidence>
<dbReference type="GO" id="GO:0003824">
    <property type="term" value="F:catalytic activity"/>
    <property type="evidence" value="ECO:0007669"/>
    <property type="project" value="InterPro"/>
</dbReference>
<dbReference type="InterPro" id="IPR013783">
    <property type="entry name" value="Ig-like_fold"/>
</dbReference>
<keyword evidence="4 6" id="KW-0732">Signal</keyword>
<dbReference type="UniPathway" id="UPA00637"/>
<dbReference type="PANTHER" id="PTHR30504">
    <property type="entry name" value="GLUCANS BIOSYNTHESIS PROTEIN"/>
    <property type="match status" value="1"/>
</dbReference>
<comment type="subcellular location">
    <subcellularLocation>
        <location evidence="1">Periplasm</location>
    </subcellularLocation>
</comment>
<evidence type="ECO:0000256" key="5">
    <source>
        <dbReference type="ARBA" id="ARBA00022764"/>
    </source>
</evidence>
<dbReference type="Pfam" id="PF04349">
    <property type="entry name" value="MdoG"/>
    <property type="match status" value="1"/>
</dbReference>
<dbReference type="PANTHER" id="PTHR30504:SF2">
    <property type="entry name" value="GLUCANS BIOSYNTHESIS PROTEIN G"/>
    <property type="match status" value="1"/>
</dbReference>
<feature type="signal peptide" evidence="6">
    <location>
        <begin position="1"/>
        <end position="27"/>
    </location>
</feature>
<sequence length="517" mass="57281">MKKSVRFAATTILPAVYLIALAGHAQAFGFENVVERAQALSDKEYEAPPQAPEFLQSLEYPEFQAIRFKPQASLWRQGKSRYQVMMMPQGRYYTHRVNLNVLDQEGVHSVPFDKSDFEYPSPEIAKRIPADLGYAGFKLTYPLEGEGVQNQFLVFGGASYFRGVGAGEGFGLSARGIAVDTGLASGEEFPAFTEFWLERPAADSESMVLYGLLDGPSVSGAYKFVIHPGEQTRMDITARLFFRQDIEQVGLAPLTSMFYYGENTARPRGEWRPQVHDSDGLLIHEGRSGEWLWRPLVNPSALSLSFHEVEQLNGFGLIQRDREFGQFEDLEARYERRPSAWVEPKADWGKGSVVLVEIPSGSETNDNVVAFWTPDEAVSAGEEVHFEYSLTFGDPSITSHPSGRAVKTFVGHGNRTGGGTEEGALRFVVDFAGKTLEDLDSEAAIVSHVDGSDGLEVIEHFVEYVEPENVWRLSILAKPAPDTAPVIRGYLALDGTPLTETWTYLVEGSTKSLVDPE</sequence>
<dbReference type="Gene3D" id="2.60.40.10">
    <property type="entry name" value="Immunoglobulins"/>
    <property type="match status" value="1"/>
</dbReference>
<comment type="caution">
    <text evidence="8">The sequence shown here is derived from an EMBL/GenBank/DDBJ whole genome shotgun (WGS) entry which is preliminary data.</text>
</comment>
<dbReference type="GO" id="GO:0030246">
    <property type="term" value="F:carbohydrate binding"/>
    <property type="evidence" value="ECO:0007669"/>
    <property type="project" value="InterPro"/>
</dbReference>
<dbReference type="Proteomes" id="UP000591735">
    <property type="component" value="Unassembled WGS sequence"/>
</dbReference>